<sequence>MKKKRLIYDEWTGITSKRYTQLNIDNEVFKGIAAMLYIDKVSKPYIWNFNGKEIIACDSGMKWLQMLPDDGTYVITAMINMKNEIELWYIDMIASHGVDEDNIVYFYDLYLDLIVYPNGTIKVDDMDELVDAFEQNIITKELYELALKTSDRLQNGILKDMCQLEKLSLNCINELEKNMKDIIFSEKLPSAKDYNKL</sequence>
<dbReference type="InterPro" id="IPR035930">
    <property type="entry name" value="FomD-like_sf"/>
</dbReference>
<dbReference type="EMBL" id="CP059378">
    <property type="protein sequence ID" value="QLY81553.1"/>
    <property type="molecule type" value="Genomic_DNA"/>
</dbReference>
<gene>
    <name evidence="2" type="ORF">HZF06_08225</name>
</gene>
<dbReference type="PANTHER" id="PTHR41271">
    <property type="entry name" value="DUF402 DOMAIN-CONTAINING PROTEIN"/>
    <property type="match status" value="1"/>
</dbReference>
<feature type="domain" description="DUF402" evidence="1">
    <location>
        <begin position="63"/>
        <end position="159"/>
    </location>
</feature>
<organism evidence="2 3">
    <name type="scientific">Clostridium intestinale</name>
    <dbReference type="NCBI Taxonomy" id="36845"/>
    <lineage>
        <taxon>Bacteria</taxon>
        <taxon>Bacillati</taxon>
        <taxon>Bacillota</taxon>
        <taxon>Clostridia</taxon>
        <taxon>Eubacteriales</taxon>
        <taxon>Clostridiaceae</taxon>
        <taxon>Clostridium</taxon>
    </lineage>
</organism>
<dbReference type="Pfam" id="PF04167">
    <property type="entry name" value="DUF402"/>
    <property type="match status" value="1"/>
</dbReference>
<dbReference type="PANTHER" id="PTHR41271:SF1">
    <property type="entry name" value="DUF402 DOMAIN-CONTAINING PROTEIN"/>
    <property type="match status" value="1"/>
</dbReference>
<dbReference type="RefSeq" id="WP_181603124.1">
    <property type="nucleotide sequence ID" value="NZ_CP059378.1"/>
</dbReference>
<evidence type="ECO:0000259" key="1">
    <source>
        <dbReference type="Pfam" id="PF04167"/>
    </source>
</evidence>
<accession>A0A7D6ZWJ5</accession>
<dbReference type="Proteomes" id="UP000512286">
    <property type="component" value="Chromosome"/>
</dbReference>
<dbReference type="InterPro" id="IPR007295">
    <property type="entry name" value="DUF402"/>
</dbReference>
<evidence type="ECO:0000313" key="2">
    <source>
        <dbReference type="EMBL" id="QLY81553.1"/>
    </source>
</evidence>
<protein>
    <submittedName>
        <fullName evidence="2">DUF402 domain-containing protein</fullName>
    </submittedName>
</protein>
<evidence type="ECO:0000313" key="3">
    <source>
        <dbReference type="Proteomes" id="UP000512286"/>
    </source>
</evidence>
<dbReference type="KEGG" id="cint:HZF06_08225"/>
<reference evidence="2 3" key="1">
    <citation type="submission" date="2020-07" db="EMBL/GenBank/DDBJ databases">
        <title>Electron transfer.</title>
        <authorList>
            <person name="Huang L."/>
            <person name="Liu X."/>
            <person name="Zhou S."/>
        </authorList>
    </citation>
    <scope>NUCLEOTIDE SEQUENCE [LARGE SCALE GENOMIC DNA]</scope>
    <source>
        <strain evidence="2 3">Lx1</strain>
    </source>
</reference>
<dbReference type="Gene3D" id="2.40.380.10">
    <property type="entry name" value="FomD-like"/>
    <property type="match status" value="1"/>
</dbReference>
<name>A0A7D6ZWJ5_9CLOT</name>
<dbReference type="SUPFAM" id="SSF159234">
    <property type="entry name" value="FomD-like"/>
    <property type="match status" value="1"/>
</dbReference>
<dbReference type="AlphaFoldDB" id="A0A7D6ZWJ5"/>
<proteinExistence type="predicted"/>